<keyword evidence="1" id="KW-0812">Transmembrane</keyword>
<dbReference type="CDD" id="cd01127">
    <property type="entry name" value="TrwB_TraG_TraD_VirD4"/>
    <property type="match status" value="2"/>
</dbReference>
<feature type="domain" description="AAA+ ATPase" evidence="2">
    <location>
        <begin position="494"/>
        <end position="777"/>
    </location>
</feature>
<gene>
    <name evidence="3" type="ORF">CJJ23_02120</name>
</gene>
<organism evidence="3 4">
    <name type="scientific">Mycoplasmopsis agassizii</name>
    <dbReference type="NCBI Taxonomy" id="33922"/>
    <lineage>
        <taxon>Bacteria</taxon>
        <taxon>Bacillati</taxon>
        <taxon>Mycoplasmatota</taxon>
        <taxon>Mycoplasmoidales</taxon>
        <taxon>Metamycoplasmataceae</taxon>
        <taxon>Mycoplasmopsis</taxon>
    </lineage>
</organism>
<dbReference type="EMBL" id="NQNY01000005">
    <property type="protein sequence ID" value="PAK21423.1"/>
    <property type="molecule type" value="Genomic_DNA"/>
</dbReference>
<dbReference type="Pfam" id="PF19044">
    <property type="entry name" value="P-loop_TraG"/>
    <property type="match status" value="1"/>
</dbReference>
<dbReference type="AlphaFoldDB" id="A0A269TIV8"/>
<evidence type="ECO:0000259" key="2">
    <source>
        <dbReference type="SMART" id="SM00382"/>
    </source>
</evidence>
<dbReference type="SMART" id="SM00382">
    <property type="entry name" value="AAA"/>
    <property type="match status" value="1"/>
</dbReference>
<dbReference type="SUPFAM" id="SSF52540">
    <property type="entry name" value="P-loop containing nucleoside triphosphate hydrolases"/>
    <property type="match status" value="1"/>
</dbReference>
<dbReference type="Gene3D" id="1.10.8.730">
    <property type="match status" value="1"/>
</dbReference>
<feature type="transmembrane region" description="Helical" evidence="1">
    <location>
        <begin position="46"/>
        <end position="64"/>
    </location>
</feature>
<dbReference type="Gene3D" id="3.40.50.300">
    <property type="entry name" value="P-loop containing nucleotide triphosphate hydrolases"/>
    <property type="match status" value="1"/>
</dbReference>
<dbReference type="OrthoDB" id="9804380at2"/>
<keyword evidence="1" id="KW-1133">Transmembrane helix</keyword>
<evidence type="ECO:0000313" key="4">
    <source>
        <dbReference type="Proteomes" id="UP000216943"/>
    </source>
</evidence>
<sequence length="841" mass="98996">MLVPKVSKKIDLKIHRNIHLFDLLYMILTLLLSFFIFWYIPDLNNIVKIALTLVLALPLWSLIIRSKKHKCKLYVLLWRMFNFQTAIKKYDKEKDNLELDKKYSIEKDTVYFKQFKFSKNYIKIFEVNGFELEGYSERERDKKLISFKKVIEENFKTVTIIKLRENEILEENNLFFKKIIAPQNKQLLSSYKQDFQELLKNKNKINKYYIVISNPELSELNFDIKKLESNFNILNFKSRLLTVSETLNLLLKVNLNINEGLKNDDNDEKNILSSFNKIVSKLKVNYSSSQINLNNQFIKIQKIESLPFELNHGWAKKIFSLDCDVVWHLNRLGEEDSATLINRSLNNTKVNLTNSKVQTEIDYEKYKIEVLEKLSKRIISSNENLYSSSIFLINKNFNQNDLKQKTREIRQKLHTLGIDVWDGDFLQKELFSSIFFHSVLNVKTNNLYLPSSTTAESWPFYTSNFNDGNLLYLGKSMIGENVVFDKFNLSNGRKNSNSIIFGTSGSGKSTFAKKVISYNLSINNKVIIIDPENEYNEFTKAHNGSRLNLYADENISFNPLEIRNFSDDYQKDFAIHIDWLKKWFITLYPSIDDYELFFLLKILKKIYLDYEAKIINEKDFPLIDNLITYIDEEDDKLLISKMLKNDFQNHGKYQKLYNQKSSITFDKNLTTINVKNIYEANDKNILLNSFFTILNYVQSEINNQRDKNNNLIVFIDEAHLLVDESNLIVLDFLFKMSKTIRKYKGSLMLATQNPSDFILSNEAARKSKAIISNTQFSFFFNLKSMDIEIIDDFYKYSGGLSEDEKLFLLKAAKGEIIFGFNPHERRKLLVNYNETEKKYCF</sequence>
<feature type="transmembrane region" description="Helical" evidence="1">
    <location>
        <begin position="20"/>
        <end position="40"/>
    </location>
</feature>
<name>A0A269TIV8_9BACT</name>
<dbReference type="PANTHER" id="PTHR30121">
    <property type="entry name" value="UNCHARACTERIZED PROTEIN YJGR-RELATED"/>
    <property type="match status" value="1"/>
</dbReference>
<comment type="caution">
    <text evidence="3">The sequence shown here is derived from an EMBL/GenBank/DDBJ whole genome shotgun (WGS) entry which is preliminary data.</text>
</comment>
<dbReference type="RefSeq" id="WP_095334728.1">
    <property type="nucleotide sequence ID" value="NZ_NQNY01000005.1"/>
</dbReference>
<dbReference type="NCBIfam" id="NF045975">
    <property type="entry name" value="VirB4_plasma"/>
    <property type="match status" value="1"/>
</dbReference>
<evidence type="ECO:0000256" key="1">
    <source>
        <dbReference type="SAM" id="Phobius"/>
    </source>
</evidence>
<dbReference type="Proteomes" id="UP000216943">
    <property type="component" value="Unassembled WGS sequence"/>
</dbReference>
<keyword evidence="1" id="KW-0472">Membrane</keyword>
<protein>
    <recommendedName>
        <fullName evidence="2">AAA+ ATPase domain-containing protein</fullName>
    </recommendedName>
</protein>
<proteinExistence type="predicted"/>
<dbReference type="InterPro" id="IPR043964">
    <property type="entry name" value="P-loop_TraG"/>
</dbReference>
<dbReference type="InterPro" id="IPR027417">
    <property type="entry name" value="P-loop_NTPase"/>
</dbReference>
<evidence type="ECO:0000313" key="3">
    <source>
        <dbReference type="EMBL" id="PAK21423.1"/>
    </source>
</evidence>
<dbReference type="InterPro" id="IPR051162">
    <property type="entry name" value="T4SS_component"/>
</dbReference>
<accession>A0A269TIV8</accession>
<reference evidence="4" key="1">
    <citation type="submission" date="2017-08" db="EMBL/GenBank/DDBJ databases">
        <authorList>
            <person name="Alvarez-Ponce D."/>
            <person name="Weitzman C.L."/>
            <person name="Tillett R.L."/>
            <person name="Sandmeier F.C."/>
            <person name="Tracy C.R."/>
        </authorList>
    </citation>
    <scope>NUCLEOTIDE SEQUENCE [LARGE SCALE GENOMIC DNA]</scope>
    <source>
        <strain evidence="4">723</strain>
    </source>
</reference>
<dbReference type="PANTHER" id="PTHR30121:SF6">
    <property type="entry name" value="SLR6007 PROTEIN"/>
    <property type="match status" value="1"/>
</dbReference>
<dbReference type="InterPro" id="IPR003593">
    <property type="entry name" value="AAA+_ATPase"/>
</dbReference>